<evidence type="ECO:0000313" key="2">
    <source>
        <dbReference type="Proteomes" id="UP000008820"/>
    </source>
</evidence>
<keyword evidence="2" id="KW-1185">Reference proteome</keyword>
<sequence length="151" mass="17390">MRCSVCNYYTWSYFIAFAEIFVSFEVASALLQCTRELDRDITCYDVEPVVVLLVLYNFLSLTLIIGVFKRAEKLLQIYQTCTITLKASAIIRKAILSATEYNQNNIEKTATEMKIVILLTLIFTLEALVVAGACRKIRREKEEPLYYFDVV</sequence>
<name>A0A6I8TWV7_AEDAE</name>
<reference evidence="1" key="2">
    <citation type="submission" date="2020-05" db="UniProtKB">
        <authorList>
            <consortium name="EnsemblMetazoa"/>
        </authorList>
    </citation>
    <scope>IDENTIFICATION</scope>
    <source>
        <strain evidence="1">LVP_AGWG</strain>
    </source>
</reference>
<dbReference type="InParanoid" id="A0A6I8TWV7"/>
<organism evidence="1 2">
    <name type="scientific">Aedes aegypti</name>
    <name type="common">Yellowfever mosquito</name>
    <name type="synonym">Culex aegypti</name>
    <dbReference type="NCBI Taxonomy" id="7159"/>
    <lineage>
        <taxon>Eukaryota</taxon>
        <taxon>Metazoa</taxon>
        <taxon>Ecdysozoa</taxon>
        <taxon>Arthropoda</taxon>
        <taxon>Hexapoda</taxon>
        <taxon>Insecta</taxon>
        <taxon>Pterygota</taxon>
        <taxon>Neoptera</taxon>
        <taxon>Endopterygota</taxon>
        <taxon>Diptera</taxon>
        <taxon>Nematocera</taxon>
        <taxon>Culicoidea</taxon>
        <taxon>Culicidae</taxon>
        <taxon>Culicinae</taxon>
        <taxon>Aedini</taxon>
        <taxon>Aedes</taxon>
        <taxon>Stegomyia</taxon>
    </lineage>
</organism>
<evidence type="ECO:0000313" key="1">
    <source>
        <dbReference type="EnsemblMetazoa" id="AAEL019796-PA"/>
    </source>
</evidence>
<dbReference type="OrthoDB" id="7749219at2759"/>
<dbReference type="AlphaFoldDB" id="A0A6I8TWV7"/>
<reference evidence="1 2" key="1">
    <citation type="submission" date="2017-06" db="EMBL/GenBank/DDBJ databases">
        <title>Aedes aegypti genome working group (AGWG) sequencing and assembly.</title>
        <authorList>
            <consortium name="Aedes aegypti Genome Working Group (AGWG)"/>
            <person name="Matthews B.J."/>
        </authorList>
    </citation>
    <scope>NUCLEOTIDE SEQUENCE [LARGE SCALE GENOMIC DNA]</scope>
    <source>
        <strain evidence="1 2">LVP_AGWG</strain>
    </source>
</reference>
<gene>
    <name evidence="1" type="primary">5569631</name>
</gene>
<accession>A0A6I8TWV7</accession>
<proteinExistence type="predicted"/>
<protein>
    <submittedName>
        <fullName evidence="1">Uncharacterized protein</fullName>
    </submittedName>
</protein>
<dbReference type="EnsemblMetazoa" id="AAEL019796-RA">
    <property type="protein sequence ID" value="AAEL019796-PA"/>
    <property type="gene ID" value="AAEL019796"/>
</dbReference>
<dbReference type="Proteomes" id="UP000008820">
    <property type="component" value="Chromosome 3"/>
</dbReference>